<feature type="transmembrane region" description="Helical" evidence="2">
    <location>
        <begin position="85"/>
        <end position="106"/>
    </location>
</feature>
<keyword evidence="2" id="KW-0812">Transmembrane</keyword>
<accession>A0ABP4BI84</accession>
<evidence type="ECO:0000256" key="1">
    <source>
        <dbReference type="SAM" id="MobiDB-lite"/>
    </source>
</evidence>
<dbReference type="Proteomes" id="UP001501578">
    <property type="component" value="Unassembled WGS sequence"/>
</dbReference>
<feature type="region of interest" description="Disordered" evidence="1">
    <location>
        <begin position="1"/>
        <end position="52"/>
    </location>
</feature>
<keyword evidence="2" id="KW-1133">Transmembrane helix</keyword>
<gene>
    <name evidence="3" type="ORF">GCM10009560_67270</name>
</gene>
<name>A0ABP4BI84_9ACTN</name>
<dbReference type="EMBL" id="BAAAHQ010000044">
    <property type="protein sequence ID" value="GAA0949248.1"/>
    <property type="molecule type" value="Genomic_DNA"/>
</dbReference>
<organism evidence="3 4">
    <name type="scientific">Nonomuraea longicatena</name>
    <dbReference type="NCBI Taxonomy" id="83682"/>
    <lineage>
        <taxon>Bacteria</taxon>
        <taxon>Bacillati</taxon>
        <taxon>Actinomycetota</taxon>
        <taxon>Actinomycetes</taxon>
        <taxon>Streptosporangiales</taxon>
        <taxon>Streptosporangiaceae</taxon>
        <taxon>Nonomuraea</taxon>
    </lineage>
</organism>
<evidence type="ECO:0000313" key="4">
    <source>
        <dbReference type="Proteomes" id="UP001501578"/>
    </source>
</evidence>
<reference evidence="4" key="1">
    <citation type="journal article" date="2019" name="Int. J. Syst. Evol. Microbiol.">
        <title>The Global Catalogue of Microorganisms (GCM) 10K type strain sequencing project: providing services to taxonomists for standard genome sequencing and annotation.</title>
        <authorList>
            <consortium name="The Broad Institute Genomics Platform"/>
            <consortium name="The Broad Institute Genome Sequencing Center for Infectious Disease"/>
            <person name="Wu L."/>
            <person name="Ma J."/>
        </authorList>
    </citation>
    <scope>NUCLEOTIDE SEQUENCE [LARGE SCALE GENOMIC DNA]</scope>
    <source>
        <strain evidence="4">JCM 11136</strain>
    </source>
</reference>
<evidence type="ECO:0000313" key="3">
    <source>
        <dbReference type="EMBL" id="GAA0949248.1"/>
    </source>
</evidence>
<sequence length="107" mass="10926">MPPGAQAGLQQPQSSRAQGDGQWGPHQQNGGAHGDGRQGPYPPAYPATAPTQQHRVYEEKGLGTDLFAIAGADEPSKAPDHNKKLILMAVAAAAAVVVAILIVAALG</sequence>
<evidence type="ECO:0000256" key="2">
    <source>
        <dbReference type="SAM" id="Phobius"/>
    </source>
</evidence>
<dbReference type="RefSeq" id="WP_343954266.1">
    <property type="nucleotide sequence ID" value="NZ_BAAAHQ010000044.1"/>
</dbReference>
<feature type="compositionally biased region" description="Low complexity" evidence="1">
    <location>
        <begin position="1"/>
        <end position="13"/>
    </location>
</feature>
<keyword evidence="4" id="KW-1185">Reference proteome</keyword>
<keyword evidence="2" id="KW-0472">Membrane</keyword>
<protein>
    <submittedName>
        <fullName evidence="3">Uncharacterized protein</fullName>
    </submittedName>
</protein>
<comment type="caution">
    <text evidence="3">The sequence shown here is derived from an EMBL/GenBank/DDBJ whole genome shotgun (WGS) entry which is preliminary data.</text>
</comment>
<proteinExistence type="predicted"/>